<proteinExistence type="predicted"/>
<dbReference type="PANTHER" id="PTHR43434:SF1">
    <property type="entry name" value="PHOSPHOGLYCOLATE PHOSPHATASE"/>
    <property type="match status" value="1"/>
</dbReference>
<reference evidence="1 2" key="3">
    <citation type="submission" date="2023-06" db="EMBL/GenBank/DDBJ databases">
        <authorList>
            <person name="Zeman M."/>
            <person name="Kubasova T."/>
            <person name="Jahodarova E."/>
            <person name="Nykrynova M."/>
            <person name="Rychlik I."/>
        </authorList>
    </citation>
    <scope>NUCLEOTIDE SEQUENCE [LARGE SCALE GENOMIC DNA]</scope>
    <source>
        <strain evidence="1 2">153_Feed</strain>
    </source>
</reference>
<dbReference type="NCBIfam" id="TIGR01662">
    <property type="entry name" value="HAD-SF-IIIA"/>
    <property type="match status" value="1"/>
</dbReference>
<keyword evidence="2" id="KW-1185">Reference proteome</keyword>
<accession>A0ABT7V3W3</accession>
<dbReference type="Gene3D" id="1.10.150.240">
    <property type="entry name" value="Putative phosphatase, domain 2"/>
    <property type="match status" value="1"/>
</dbReference>
<organism evidence="1 2">
    <name type="scientific">Thermophilibacter provencensis</name>
    <dbReference type="NCBI Taxonomy" id="1852386"/>
    <lineage>
        <taxon>Bacteria</taxon>
        <taxon>Bacillati</taxon>
        <taxon>Actinomycetota</taxon>
        <taxon>Coriobacteriia</taxon>
        <taxon>Coriobacteriales</taxon>
        <taxon>Atopobiaceae</taxon>
        <taxon>Thermophilibacter</taxon>
    </lineage>
</organism>
<dbReference type="NCBIfam" id="TIGR01509">
    <property type="entry name" value="HAD-SF-IA-v3"/>
    <property type="match status" value="1"/>
</dbReference>
<protein>
    <submittedName>
        <fullName evidence="1">HAD-IIIA family hydrolase</fullName>
    </submittedName>
</protein>
<dbReference type="PANTHER" id="PTHR43434">
    <property type="entry name" value="PHOSPHOGLYCOLATE PHOSPHATASE"/>
    <property type="match status" value="1"/>
</dbReference>
<dbReference type="InterPro" id="IPR036412">
    <property type="entry name" value="HAD-like_sf"/>
</dbReference>
<dbReference type="Pfam" id="PF13419">
    <property type="entry name" value="HAD_2"/>
    <property type="match status" value="1"/>
</dbReference>
<dbReference type="GO" id="GO:0016787">
    <property type="term" value="F:hydrolase activity"/>
    <property type="evidence" value="ECO:0007669"/>
    <property type="project" value="UniProtKB-KW"/>
</dbReference>
<dbReference type="NCBIfam" id="TIGR01549">
    <property type="entry name" value="HAD-SF-IA-v1"/>
    <property type="match status" value="1"/>
</dbReference>
<dbReference type="InterPro" id="IPR041492">
    <property type="entry name" value="HAD_2"/>
</dbReference>
<reference evidence="1 2" key="2">
    <citation type="submission" date="2023-06" db="EMBL/GenBank/DDBJ databases">
        <title>Identification and characterization of horizontal gene transfer across gut microbiota members of farm animals based on homology search.</title>
        <authorList>
            <person name="Schwarzerova J."/>
            <person name="Nykrynova M."/>
            <person name="Jureckova K."/>
            <person name="Cejkova D."/>
            <person name="Rychlik I."/>
        </authorList>
    </citation>
    <scope>NUCLEOTIDE SEQUENCE [LARGE SCALE GENOMIC DNA]</scope>
    <source>
        <strain evidence="1 2">153_Feed</strain>
    </source>
</reference>
<dbReference type="SFLD" id="SFLDS00003">
    <property type="entry name" value="Haloacid_Dehalogenase"/>
    <property type="match status" value="1"/>
</dbReference>
<dbReference type="InterPro" id="IPR023198">
    <property type="entry name" value="PGP-like_dom2"/>
</dbReference>
<dbReference type="RefSeq" id="WP_289511372.1">
    <property type="nucleotide sequence ID" value="NZ_JAUDEA010000008.1"/>
</dbReference>
<dbReference type="InterPro" id="IPR050155">
    <property type="entry name" value="HAD-like_hydrolase_sf"/>
</dbReference>
<dbReference type="Proteomes" id="UP001529256">
    <property type="component" value="Unassembled WGS sequence"/>
</dbReference>
<dbReference type="InterPro" id="IPR006439">
    <property type="entry name" value="HAD-SF_hydro_IA"/>
</dbReference>
<keyword evidence="1" id="KW-0378">Hydrolase</keyword>
<sequence length="226" mass="23859">MPAYRTAVFDLDGTLLDTLEDLHLSTNAALAARDMPTHTIDDVRRFVGNGIKLLIHRAVPAGTDAATEAAVYEDFCAHYAAHCEDHTGPYQGIPELLAHLRAAGVTLAVVSNKGDFAVQELVARQFPGAFDAVLGENEAAGIRKKPAPDMVRAALKRMGATPEGMVYIGDSEVDVQTAANAGCPCVSCTWGFRSVDELLAAGATTLVDTPAELERVLLGLDASAAR</sequence>
<name>A0ABT7V3W3_9ACTN</name>
<comment type="caution">
    <text evidence="1">The sequence shown here is derived from an EMBL/GenBank/DDBJ whole genome shotgun (WGS) entry which is preliminary data.</text>
</comment>
<dbReference type="InterPro" id="IPR006549">
    <property type="entry name" value="HAD-SF_hydro_IIIA"/>
</dbReference>
<dbReference type="EMBL" id="JAUDEA010000008">
    <property type="protein sequence ID" value="MDM8271288.1"/>
    <property type="molecule type" value="Genomic_DNA"/>
</dbReference>
<dbReference type="SFLD" id="SFLDG01129">
    <property type="entry name" value="C1.5:_HAD__Beta-PGM__Phosphata"/>
    <property type="match status" value="1"/>
</dbReference>
<evidence type="ECO:0000313" key="2">
    <source>
        <dbReference type="Proteomes" id="UP001529256"/>
    </source>
</evidence>
<dbReference type="SFLD" id="SFLDG01135">
    <property type="entry name" value="C1.5.6:_HAD__Beta-PGM__Phospha"/>
    <property type="match status" value="1"/>
</dbReference>
<evidence type="ECO:0000313" key="1">
    <source>
        <dbReference type="EMBL" id="MDM8271288.1"/>
    </source>
</evidence>
<dbReference type="InterPro" id="IPR023214">
    <property type="entry name" value="HAD_sf"/>
</dbReference>
<gene>
    <name evidence="1" type="ORF">QUW25_06355</name>
</gene>
<dbReference type="Gene3D" id="3.40.50.1000">
    <property type="entry name" value="HAD superfamily/HAD-like"/>
    <property type="match status" value="1"/>
</dbReference>
<reference evidence="2" key="1">
    <citation type="submission" date="2023-06" db="EMBL/GenBank/DDBJ databases">
        <title>Identification and characterization of horizontal gene transfer across gut microbiota members of farm animals based on homology search.</title>
        <authorList>
            <person name="Zeman M."/>
            <person name="Kubasova T."/>
            <person name="Jahodarova E."/>
            <person name="Nykrynova M."/>
            <person name="Rychlik I."/>
        </authorList>
    </citation>
    <scope>NUCLEOTIDE SEQUENCE [LARGE SCALE GENOMIC DNA]</scope>
    <source>
        <strain evidence="2">153_Feed</strain>
    </source>
</reference>
<dbReference type="SUPFAM" id="SSF56784">
    <property type="entry name" value="HAD-like"/>
    <property type="match status" value="1"/>
</dbReference>